<keyword evidence="12" id="KW-1185">Reference proteome</keyword>
<evidence type="ECO:0000313" key="11">
    <source>
        <dbReference type="EMBL" id="BET25976.1"/>
    </source>
</evidence>
<dbReference type="NCBIfam" id="NF009365">
    <property type="entry name" value="PRK12722.1"/>
    <property type="match status" value="1"/>
</dbReference>
<keyword evidence="3 9" id="KW-1005">Bacterial flagellum biogenesis</keyword>
<dbReference type="InterPro" id="IPR007944">
    <property type="entry name" value="FlhC"/>
</dbReference>
<dbReference type="EMBL" id="AP028947">
    <property type="protein sequence ID" value="BET25976.1"/>
    <property type="molecule type" value="Genomic_DNA"/>
</dbReference>
<evidence type="ECO:0000256" key="10">
    <source>
        <dbReference type="PIRNR" id="PIRNR003159"/>
    </source>
</evidence>
<comment type="similarity">
    <text evidence="9 10">Belongs to the FlhC family.</text>
</comment>
<keyword evidence="11" id="KW-0282">Flagellum</keyword>
<keyword evidence="2 9" id="KW-0479">Metal-binding</keyword>
<reference evidence="11 12" key="1">
    <citation type="submission" date="2023-10" db="EMBL/GenBank/DDBJ databases">
        <title>Complete Genome Sequence of Limnobacter thiooxidans CS-K2T, Isolated from freshwater lake sediments in Bavaria, Germany.</title>
        <authorList>
            <person name="Naruki M."/>
            <person name="Watanabe A."/>
            <person name="Warashina T."/>
            <person name="Morita T."/>
            <person name="Arakawa K."/>
        </authorList>
    </citation>
    <scope>NUCLEOTIDE SEQUENCE [LARGE SCALE GENOMIC DNA]</scope>
    <source>
        <strain evidence="11 12">CS-K2</strain>
    </source>
</reference>
<dbReference type="HAMAP" id="MF_01891">
    <property type="entry name" value="FhlC"/>
    <property type="match status" value="1"/>
</dbReference>
<dbReference type="Proteomes" id="UP001329151">
    <property type="component" value="Chromosome"/>
</dbReference>
<evidence type="ECO:0000256" key="8">
    <source>
        <dbReference type="ARBA" id="ARBA00023163"/>
    </source>
</evidence>
<keyword evidence="1 9" id="KW-0963">Cytoplasm</keyword>
<evidence type="ECO:0000313" key="12">
    <source>
        <dbReference type="Proteomes" id="UP001329151"/>
    </source>
</evidence>
<dbReference type="GO" id="GO:0005737">
    <property type="term" value="C:cytoplasm"/>
    <property type="evidence" value="ECO:0007669"/>
    <property type="project" value="UniProtKB-SubCell"/>
</dbReference>
<dbReference type="GO" id="GO:1902208">
    <property type="term" value="P:regulation of bacterial-type flagellum assembly"/>
    <property type="evidence" value="ECO:0007669"/>
    <property type="project" value="UniProtKB-UniRule"/>
</dbReference>
<comment type="subcellular location">
    <subcellularLocation>
        <location evidence="9 10">Cytoplasm</location>
    </subcellularLocation>
</comment>
<dbReference type="GO" id="GO:0044781">
    <property type="term" value="P:bacterial-type flagellum organization"/>
    <property type="evidence" value="ECO:0007669"/>
    <property type="project" value="UniProtKB-KW"/>
</dbReference>
<dbReference type="PIRSF" id="PIRSF003159">
    <property type="entry name" value="FlhC"/>
    <property type="match status" value="1"/>
</dbReference>
<keyword evidence="11" id="KW-0969">Cilium</keyword>
<accession>A0AA86MDI8</accession>
<evidence type="ECO:0000256" key="5">
    <source>
        <dbReference type="ARBA" id="ARBA00023015"/>
    </source>
</evidence>
<comment type="function">
    <text evidence="9">Functions in complex with FlhD as a master transcriptional regulator that regulates transcription of several flagellar and non-flagellar operons by binding to their promoter region. Activates expression of class 2 flagellar genes, including fliA, which is a flagellum-specific sigma factor that turns on the class 3 genes. Also regulates genes whose products function in a variety of physiological pathways.</text>
</comment>
<sequence length="188" mass="21530">MSKIKSLVTEAEQIKLACELIKLDARLQVLESETQLSRERLIRLYKEIKHKSPPKGMLPFSTDWFMTWQPNIHCSLFMGFYSACIKHTDLGDGDCLVKAYKLYREQITTLGLPEVLSLTRAWRLIKFFDAGMLTSAPCKTCEGQFVVHTYDLVKDYECGLCNMPSRAGKTKQSAANRFFNEECELEVA</sequence>
<dbReference type="KEGG" id="lto:RGQ30_14770"/>
<evidence type="ECO:0000256" key="1">
    <source>
        <dbReference type="ARBA" id="ARBA00022490"/>
    </source>
</evidence>
<keyword evidence="5 9" id="KW-0805">Transcription regulation</keyword>
<evidence type="ECO:0000256" key="4">
    <source>
        <dbReference type="ARBA" id="ARBA00022833"/>
    </source>
</evidence>
<comment type="cofactor">
    <cofactor evidence="9">
        <name>Zn(2+)</name>
        <dbReference type="ChEBI" id="CHEBI:29105"/>
    </cofactor>
    <text evidence="9">Binds 1 zinc ion per subunit.</text>
</comment>
<comment type="subunit">
    <text evidence="9">Heterohexamer composed of two FlhC and four FlhD subunits. Each FlhC binds a FlhD dimer, forming a heterotrimer, and a hexamer assembles by dimerization of two heterotrimers.</text>
</comment>
<feature type="binding site" evidence="9">
    <location>
        <position position="161"/>
    </location>
    <ligand>
        <name>Zn(2+)</name>
        <dbReference type="ChEBI" id="CHEBI:29105"/>
    </ligand>
</feature>
<dbReference type="SUPFAM" id="SSF160930">
    <property type="entry name" value="FlhC-like"/>
    <property type="match status" value="1"/>
</dbReference>
<keyword evidence="11" id="KW-0966">Cell projection</keyword>
<feature type="binding site" evidence="9">
    <location>
        <position position="158"/>
    </location>
    <ligand>
        <name>Zn(2+)</name>
        <dbReference type="ChEBI" id="CHEBI:29105"/>
    </ligand>
</feature>
<dbReference type="GO" id="GO:0045893">
    <property type="term" value="P:positive regulation of DNA-templated transcription"/>
    <property type="evidence" value="ECO:0007669"/>
    <property type="project" value="InterPro"/>
</dbReference>
<keyword evidence="4 9" id="KW-0862">Zinc</keyword>
<organism evidence="11 12">
    <name type="scientific">Limnobacter thiooxidans</name>
    <dbReference type="NCBI Taxonomy" id="131080"/>
    <lineage>
        <taxon>Bacteria</taxon>
        <taxon>Pseudomonadati</taxon>
        <taxon>Pseudomonadota</taxon>
        <taxon>Betaproteobacteria</taxon>
        <taxon>Burkholderiales</taxon>
        <taxon>Burkholderiaceae</taxon>
        <taxon>Limnobacter</taxon>
    </lineage>
</organism>
<evidence type="ECO:0000256" key="3">
    <source>
        <dbReference type="ARBA" id="ARBA00022795"/>
    </source>
</evidence>
<keyword evidence="7 9" id="KW-0010">Activator</keyword>
<feature type="binding site" evidence="9">
    <location>
        <position position="138"/>
    </location>
    <ligand>
        <name>Zn(2+)</name>
        <dbReference type="ChEBI" id="CHEBI:29105"/>
    </ligand>
</feature>
<keyword evidence="8 9" id="KW-0804">Transcription</keyword>
<dbReference type="AlphaFoldDB" id="A0AA86MDI8"/>
<dbReference type="GO" id="GO:0008270">
    <property type="term" value="F:zinc ion binding"/>
    <property type="evidence" value="ECO:0007669"/>
    <property type="project" value="UniProtKB-UniRule"/>
</dbReference>
<protein>
    <recommendedName>
        <fullName evidence="9 10">Flagellar transcriptional regulator FlhC</fullName>
    </recommendedName>
</protein>
<evidence type="ECO:0000256" key="7">
    <source>
        <dbReference type="ARBA" id="ARBA00023159"/>
    </source>
</evidence>
<gene>
    <name evidence="11" type="primary">flhC_2</name>
    <name evidence="9" type="synonym">flhC</name>
    <name evidence="11" type="ORF">RGQ30_14770</name>
</gene>
<dbReference type="RefSeq" id="WP_130556514.1">
    <property type="nucleotide sequence ID" value="NZ_AP028947.1"/>
</dbReference>
<name>A0AA86MDI8_9BURK</name>
<dbReference type="GO" id="GO:0003677">
    <property type="term" value="F:DNA binding"/>
    <property type="evidence" value="ECO:0007669"/>
    <property type="project" value="UniProtKB-UniRule"/>
</dbReference>
<evidence type="ECO:0000256" key="9">
    <source>
        <dbReference type="HAMAP-Rule" id="MF_01891"/>
    </source>
</evidence>
<evidence type="ECO:0000256" key="2">
    <source>
        <dbReference type="ARBA" id="ARBA00022723"/>
    </source>
</evidence>
<proteinExistence type="inferred from homology"/>
<feature type="binding site" evidence="9">
    <location>
        <position position="141"/>
    </location>
    <ligand>
        <name>Zn(2+)</name>
        <dbReference type="ChEBI" id="CHEBI:29105"/>
    </ligand>
</feature>
<dbReference type="Pfam" id="PF05280">
    <property type="entry name" value="FlhC"/>
    <property type="match status" value="1"/>
</dbReference>
<keyword evidence="6 9" id="KW-0238">DNA-binding</keyword>
<evidence type="ECO:0000256" key="6">
    <source>
        <dbReference type="ARBA" id="ARBA00023125"/>
    </source>
</evidence>